<dbReference type="AlphaFoldDB" id="A0A5S4ELR2"/>
<sequence length="38" mass="4450">MSDVSYCKCKKDLELIKDGFIVLPKKESVVQSWLKDFE</sequence>
<gene>
    <name evidence="1" type="ORF">ACCUM_4481</name>
</gene>
<proteinExistence type="predicted"/>
<organism evidence="1 2">
    <name type="scientific">Candidatus Accumulibacter phosphatis</name>
    <dbReference type="NCBI Taxonomy" id="327160"/>
    <lineage>
        <taxon>Bacteria</taxon>
        <taxon>Pseudomonadati</taxon>
        <taxon>Pseudomonadota</taxon>
        <taxon>Betaproteobacteria</taxon>
        <taxon>Candidatus Accumulibacter</taxon>
    </lineage>
</organism>
<name>A0A5S4ELR2_9PROT</name>
<reference evidence="1 2" key="1">
    <citation type="submission" date="2019-04" db="EMBL/GenBank/DDBJ databases">
        <title>A novel phosphate-accumulating bacterium identified in bioreactor for phosphate removal from wastewater.</title>
        <authorList>
            <person name="Kotlyarov R.Y."/>
            <person name="Beletsky A.V."/>
            <person name="Kallistova A.Y."/>
            <person name="Dorofeev A.G."/>
            <person name="Nikolaev Y.Y."/>
            <person name="Pimenov N.V."/>
            <person name="Ravin N.V."/>
            <person name="Mardanov A.V."/>
        </authorList>
    </citation>
    <scope>NUCLEOTIDE SEQUENCE [LARGE SCALE GENOMIC DNA]</scope>
    <source>
        <strain evidence="1 2">Bin19</strain>
    </source>
</reference>
<keyword evidence="2" id="KW-1185">Reference proteome</keyword>
<comment type="caution">
    <text evidence="1">The sequence shown here is derived from an EMBL/GenBank/DDBJ whole genome shotgun (WGS) entry which is preliminary data.</text>
</comment>
<protein>
    <submittedName>
        <fullName evidence="1">Uncharacterized protein</fullName>
    </submittedName>
</protein>
<evidence type="ECO:0000313" key="1">
    <source>
        <dbReference type="EMBL" id="TMQ76279.1"/>
    </source>
</evidence>
<accession>A0A5S4ELR2</accession>
<dbReference type="EMBL" id="SWAD01000056">
    <property type="protein sequence ID" value="TMQ76279.1"/>
    <property type="molecule type" value="Genomic_DNA"/>
</dbReference>
<evidence type="ECO:0000313" key="2">
    <source>
        <dbReference type="Proteomes" id="UP000306324"/>
    </source>
</evidence>
<dbReference type="Proteomes" id="UP000306324">
    <property type="component" value="Unassembled WGS sequence"/>
</dbReference>